<organism evidence="1 2">
    <name type="scientific">Dolichospermum planctonicum</name>
    <dbReference type="NCBI Taxonomy" id="136072"/>
    <lineage>
        <taxon>Bacteria</taxon>
        <taxon>Bacillati</taxon>
        <taxon>Cyanobacteriota</taxon>
        <taxon>Cyanophyceae</taxon>
        <taxon>Nostocales</taxon>
        <taxon>Aphanizomenonaceae</taxon>
        <taxon>Dolichospermum</taxon>
    </lineage>
</organism>
<protein>
    <submittedName>
        <fullName evidence="1">Uncharacterized protein</fullName>
    </submittedName>
</protein>
<dbReference type="AlphaFoldDB" id="A0A480AGH9"/>
<evidence type="ECO:0000313" key="2">
    <source>
        <dbReference type="Proteomes" id="UP000299367"/>
    </source>
</evidence>
<accession>A0A480AGH9</accession>
<comment type="caution">
    <text evidence="1">The sequence shown here is derived from an EMBL/GenBank/DDBJ whole genome shotgun (WGS) entry which is preliminary data.</text>
</comment>
<gene>
    <name evidence="1" type="ORF">NIES80_31670</name>
</gene>
<dbReference type="RefSeq" id="WP_137908934.1">
    <property type="nucleotide sequence ID" value="NZ_BJCF01000041.1"/>
</dbReference>
<name>A0A480AGH9_9CYAN</name>
<dbReference type="EMBL" id="BJCF01000041">
    <property type="protein sequence ID" value="GCL43452.1"/>
    <property type="molecule type" value="Genomic_DNA"/>
</dbReference>
<proteinExistence type="predicted"/>
<dbReference type="OrthoDB" id="9944270at2"/>
<sequence>MDYDNLEPEEREILKRYRQLSQSQKEAVTASKQSFIDWIKTSVSWVWDKIKGYANDLWNLLKGLF</sequence>
<evidence type="ECO:0000313" key="1">
    <source>
        <dbReference type="EMBL" id="GCL43452.1"/>
    </source>
</evidence>
<reference evidence="2" key="1">
    <citation type="submission" date="2019-02" db="EMBL/GenBank/DDBJ databases">
        <title>Draft genome sequence of Dolichospermum planctonicum NIES-80.</title>
        <authorList>
            <person name="Yamaguchi H."/>
            <person name="Suzuki S."/>
            <person name="Kawachi M."/>
        </authorList>
    </citation>
    <scope>NUCLEOTIDE SEQUENCE [LARGE SCALE GENOMIC DNA]</scope>
    <source>
        <strain evidence="2">NIES-80</strain>
    </source>
</reference>
<dbReference type="Proteomes" id="UP000299367">
    <property type="component" value="Unassembled WGS sequence"/>
</dbReference>